<dbReference type="CDD" id="cd00592">
    <property type="entry name" value="HTH_MerR-like"/>
    <property type="match status" value="1"/>
</dbReference>
<gene>
    <name evidence="3" type="ORF">P8A18_13240</name>
</gene>
<dbReference type="EMBL" id="CP120997">
    <property type="protein sequence ID" value="WLQ34345.1"/>
    <property type="molecule type" value="Genomic_DNA"/>
</dbReference>
<evidence type="ECO:0000259" key="2">
    <source>
        <dbReference type="PROSITE" id="PS50937"/>
    </source>
</evidence>
<dbReference type="InterPro" id="IPR047057">
    <property type="entry name" value="MerR_fam"/>
</dbReference>
<keyword evidence="4" id="KW-1185">Reference proteome</keyword>
<dbReference type="PROSITE" id="PS50937">
    <property type="entry name" value="HTH_MERR_2"/>
    <property type="match status" value="1"/>
</dbReference>
<proteinExistence type="predicted"/>
<dbReference type="Proteomes" id="UP001239522">
    <property type="component" value="Chromosome"/>
</dbReference>
<dbReference type="PRINTS" id="PR00040">
    <property type="entry name" value="HTHMERR"/>
</dbReference>
<dbReference type="RefSeq" id="WP_306054446.1">
    <property type="nucleotide sequence ID" value="NZ_CP120997.1"/>
</dbReference>
<dbReference type="Pfam" id="PF13411">
    <property type="entry name" value="MerR_1"/>
    <property type="match status" value="1"/>
</dbReference>
<dbReference type="Gene3D" id="1.10.1660.10">
    <property type="match status" value="1"/>
</dbReference>
<accession>A0ABY9HIP5</accession>
<keyword evidence="1" id="KW-0238">DNA-binding</keyword>
<evidence type="ECO:0000313" key="3">
    <source>
        <dbReference type="EMBL" id="WLQ34345.1"/>
    </source>
</evidence>
<reference evidence="3 4" key="1">
    <citation type="submission" date="2023-03" db="EMBL/GenBank/DDBJ databases">
        <title>Isolation and description of six Streptomyces strains from soil environments, able to metabolize different microbial glucans.</title>
        <authorList>
            <person name="Widen T."/>
            <person name="Larsbrink J."/>
        </authorList>
    </citation>
    <scope>NUCLEOTIDE SEQUENCE [LARGE SCALE GENOMIC DNA]</scope>
    <source>
        <strain evidence="3 4">Mut1</strain>
    </source>
</reference>
<name>A0ABY9HIP5_9ACTN</name>
<protein>
    <submittedName>
        <fullName evidence="3">MerR family transcriptional regulator</fullName>
    </submittedName>
</protein>
<dbReference type="SMART" id="SM00422">
    <property type="entry name" value="HTH_MERR"/>
    <property type="match status" value="1"/>
</dbReference>
<dbReference type="SUPFAM" id="SSF46955">
    <property type="entry name" value="Putative DNA-binding domain"/>
    <property type="match status" value="1"/>
</dbReference>
<evidence type="ECO:0000256" key="1">
    <source>
        <dbReference type="ARBA" id="ARBA00023125"/>
    </source>
</evidence>
<dbReference type="InterPro" id="IPR000551">
    <property type="entry name" value="MerR-type_HTH_dom"/>
</dbReference>
<evidence type="ECO:0000313" key="4">
    <source>
        <dbReference type="Proteomes" id="UP001239522"/>
    </source>
</evidence>
<organism evidence="3 4">
    <name type="scientific">Streptomyces castrisilvae</name>
    <dbReference type="NCBI Taxonomy" id="3033811"/>
    <lineage>
        <taxon>Bacteria</taxon>
        <taxon>Bacillati</taxon>
        <taxon>Actinomycetota</taxon>
        <taxon>Actinomycetes</taxon>
        <taxon>Kitasatosporales</taxon>
        <taxon>Streptomycetaceae</taxon>
        <taxon>Streptomyces</taxon>
    </lineage>
</organism>
<feature type="domain" description="HTH merR-type" evidence="2">
    <location>
        <begin position="6"/>
        <end position="75"/>
    </location>
</feature>
<dbReference type="PANTHER" id="PTHR30204">
    <property type="entry name" value="REDOX-CYCLING DRUG-SENSING TRANSCRIPTIONAL ACTIVATOR SOXR"/>
    <property type="match status" value="1"/>
</dbReference>
<sequence length="312" mass="34413">MDGSALYSIGEVARRTGLSVKTIRFYSDRGIVTPADRTPAGYRRYTIDAVARLELVRTLRELGIDLPTVRRVADQELPLPEVAAAHADALAIQIRVLRLRHALLTAVAERRLTPEETDLMHQLAQLPEDERRRLVDDFLGAVFDGLATDDPALTGVARTMTPQLPAAPEAEQTRAWAEWAELTLDPEFRAYAHHLFGDLADERARSGTAVPRPGFAATVRDLVAPALAAGTDPASPPADPIVTALVAAYARIDGHAQDAGLRHRLLLRLETVNDPRRERYFRLLAVINDWPAPESLTPALDWATEAVRVRTR</sequence>
<dbReference type="PANTHER" id="PTHR30204:SF93">
    <property type="entry name" value="HTH MERR-TYPE DOMAIN-CONTAINING PROTEIN"/>
    <property type="match status" value="1"/>
</dbReference>
<dbReference type="InterPro" id="IPR009061">
    <property type="entry name" value="DNA-bd_dom_put_sf"/>
</dbReference>